<dbReference type="RefSeq" id="WP_274613883.1">
    <property type="nucleotide sequence ID" value="NZ_JACCFO010000001.1"/>
</dbReference>
<protein>
    <submittedName>
        <fullName evidence="1">Uncharacterized protein</fullName>
    </submittedName>
</protein>
<evidence type="ECO:0000313" key="1">
    <source>
        <dbReference type="EMBL" id="NYI97809.1"/>
    </source>
</evidence>
<comment type="caution">
    <text evidence="1">The sequence shown here is derived from an EMBL/GenBank/DDBJ whole genome shotgun (WGS) entry which is preliminary data.</text>
</comment>
<accession>A0A853BQ52</accession>
<keyword evidence="2" id="KW-1185">Reference proteome</keyword>
<name>A0A853BQ52_9ACTN</name>
<gene>
    <name evidence="1" type="ORF">HNR12_004086</name>
</gene>
<sequence length="42" mass="4680">MRSTQCWIQGESKRELKSLGEQDPNVDEEIALLTEACPATAM</sequence>
<dbReference type="Proteomes" id="UP000575985">
    <property type="component" value="Unassembled WGS sequence"/>
</dbReference>
<organism evidence="1 2">
    <name type="scientific">Streptomonospora nanhaiensis</name>
    <dbReference type="NCBI Taxonomy" id="1323731"/>
    <lineage>
        <taxon>Bacteria</taxon>
        <taxon>Bacillati</taxon>
        <taxon>Actinomycetota</taxon>
        <taxon>Actinomycetes</taxon>
        <taxon>Streptosporangiales</taxon>
        <taxon>Nocardiopsidaceae</taxon>
        <taxon>Streptomonospora</taxon>
    </lineage>
</organism>
<evidence type="ECO:0000313" key="2">
    <source>
        <dbReference type="Proteomes" id="UP000575985"/>
    </source>
</evidence>
<dbReference type="AlphaFoldDB" id="A0A853BQ52"/>
<proteinExistence type="predicted"/>
<reference evidence="1 2" key="1">
    <citation type="submission" date="2020-07" db="EMBL/GenBank/DDBJ databases">
        <title>Sequencing the genomes of 1000 actinobacteria strains.</title>
        <authorList>
            <person name="Klenk H.-P."/>
        </authorList>
    </citation>
    <scope>NUCLEOTIDE SEQUENCE [LARGE SCALE GENOMIC DNA]</scope>
    <source>
        <strain evidence="1 2">DSM 45927</strain>
    </source>
</reference>
<dbReference type="EMBL" id="JACCFO010000001">
    <property type="protein sequence ID" value="NYI97809.1"/>
    <property type="molecule type" value="Genomic_DNA"/>
</dbReference>